<dbReference type="Proteomes" id="UP000015106">
    <property type="component" value="Chromosome 5"/>
</dbReference>
<reference evidence="1" key="2">
    <citation type="submission" date="2018-03" db="EMBL/GenBank/DDBJ databases">
        <title>The Triticum urartu genome reveals the dynamic nature of wheat genome evolution.</title>
        <authorList>
            <person name="Ling H."/>
            <person name="Ma B."/>
            <person name="Shi X."/>
            <person name="Liu H."/>
            <person name="Dong L."/>
            <person name="Sun H."/>
            <person name="Cao Y."/>
            <person name="Gao Q."/>
            <person name="Zheng S."/>
            <person name="Li Y."/>
            <person name="Yu Y."/>
            <person name="Du H."/>
            <person name="Qi M."/>
            <person name="Li Y."/>
            <person name="Yu H."/>
            <person name="Cui Y."/>
            <person name="Wang N."/>
            <person name="Chen C."/>
            <person name="Wu H."/>
            <person name="Zhao Y."/>
            <person name="Zhang J."/>
            <person name="Li Y."/>
            <person name="Zhou W."/>
            <person name="Zhang B."/>
            <person name="Hu W."/>
            <person name="Eijk M."/>
            <person name="Tang J."/>
            <person name="Witsenboer H."/>
            <person name="Zhao S."/>
            <person name="Li Z."/>
            <person name="Zhang A."/>
            <person name="Wang D."/>
            <person name="Liang C."/>
        </authorList>
    </citation>
    <scope>NUCLEOTIDE SEQUENCE [LARGE SCALE GENOMIC DNA]</scope>
    <source>
        <strain evidence="1">cv. G1812</strain>
    </source>
</reference>
<sequence>MENNKASKNVVHVPLLPPATNEVLALSYLTTDKMILNLALTPVSLSFLRSRIQLLILKHRMLMGLL</sequence>
<name>A0A8R7QLR6_TRIUA</name>
<evidence type="ECO:0000313" key="1">
    <source>
        <dbReference type="EnsemblPlants" id="TuG1812G0500004424.01.T06.cds435837"/>
    </source>
</evidence>
<proteinExistence type="predicted"/>
<reference evidence="1" key="3">
    <citation type="submission" date="2022-06" db="UniProtKB">
        <authorList>
            <consortium name="EnsemblPlants"/>
        </authorList>
    </citation>
    <scope>IDENTIFICATION</scope>
</reference>
<organism evidence="1 2">
    <name type="scientific">Triticum urartu</name>
    <name type="common">Red wild einkorn</name>
    <name type="synonym">Crithodium urartu</name>
    <dbReference type="NCBI Taxonomy" id="4572"/>
    <lineage>
        <taxon>Eukaryota</taxon>
        <taxon>Viridiplantae</taxon>
        <taxon>Streptophyta</taxon>
        <taxon>Embryophyta</taxon>
        <taxon>Tracheophyta</taxon>
        <taxon>Spermatophyta</taxon>
        <taxon>Magnoliopsida</taxon>
        <taxon>Liliopsida</taxon>
        <taxon>Poales</taxon>
        <taxon>Poaceae</taxon>
        <taxon>BOP clade</taxon>
        <taxon>Pooideae</taxon>
        <taxon>Triticodae</taxon>
        <taxon>Triticeae</taxon>
        <taxon>Triticinae</taxon>
        <taxon>Triticum</taxon>
    </lineage>
</organism>
<dbReference type="Gramene" id="TuG1812G0500004424.01.T06">
    <property type="protein sequence ID" value="TuG1812G0500004424.01.T06.cds435837"/>
    <property type="gene ID" value="TuG1812G0500004424.01"/>
</dbReference>
<evidence type="ECO:0000313" key="2">
    <source>
        <dbReference type="Proteomes" id="UP000015106"/>
    </source>
</evidence>
<accession>A0A8R7QLR6</accession>
<keyword evidence="2" id="KW-1185">Reference proteome</keyword>
<protein>
    <submittedName>
        <fullName evidence="1">Uncharacterized protein</fullName>
    </submittedName>
</protein>
<dbReference type="AlphaFoldDB" id="A0A8R7QLR6"/>
<dbReference type="EnsemblPlants" id="TuG1812G0500004424.01.T06">
    <property type="protein sequence ID" value="TuG1812G0500004424.01.T06.cds435837"/>
    <property type="gene ID" value="TuG1812G0500004424.01"/>
</dbReference>
<reference evidence="2" key="1">
    <citation type="journal article" date="2013" name="Nature">
        <title>Draft genome of the wheat A-genome progenitor Triticum urartu.</title>
        <authorList>
            <person name="Ling H.Q."/>
            <person name="Zhao S."/>
            <person name="Liu D."/>
            <person name="Wang J."/>
            <person name="Sun H."/>
            <person name="Zhang C."/>
            <person name="Fan H."/>
            <person name="Li D."/>
            <person name="Dong L."/>
            <person name="Tao Y."/>
            <person name="Gao C."/>
            <person name="Wu H."/>
            <person name="Li Y."/>
            <person name="Cui Y."/>
            <person name="Guo X."/>
            <person name="Zheng S."/>
            <person name="Wang B."/>
            <person name="Yu K."/>
            <person name="Liang Q."/>
            <person name="Yang W."/>
            <person name="Lou X."/>
            <person name="Chen J."/>
            <person name="Feng M."/>
            <person name="Jian J."/>
            <person name="Zhang X."/>
            <person name="Luo G."/>
            <person name="Jiang Y."/>
            <person name="Liu J."/>
            <person name="Wang Z."/>
            <person name="Sha Y."/>
            <person name="Zhang B."/>
            <person name="Wu H."/>
            <person name="Tang D."/>
            <person name="Shen Q."/>
            <person name="Xue P."/>
            <person name="Zou S."/>
            <person name="Wang X."/>
            <person name="Liu X."/>
            <person name="Wang F."/>
            <person name="Yang Y."/>
            <person name="An X."/>
            <person name="Dong Z."/>
            <person name="Zhang K."/>
            <person name="Zhang X."/>
            <person name="Luo M.C."/>
            <person name="Dvorak J."/>
            <person name="Tong Y."/>
            <person name="Wang J."/>
            <person name="Yang H."/>
            <person name="Li Z."/>
            <person name="Wang D."/>
            <person name="Zhang A."/>
            <person name="Wang J."/>
        </authorList>
    </citation>
    <scope>NUCLEOTIDE SEQUENCE</scope>
    <source>
        <strain evidence="2">cv. G1812</strain>
    </source>
</reference>